<proteinExistence type="predicted"/>
<accession>A0ABS5BRH6</accession>
<gene>
    <name evidence="1" type="ORF">J8F10_13640</name>
</gene>
<protein>
    <submittedName>
        <fullName evidence="1">Uncharacterized protein</fullName>
    </submittedName>
</protein>
<sequence length="121" mass="12530">MGYLSGKTGYVQLGSTTYSFGKWKLSMKAGTPKVTNWTTNGFQSVVPGVVAATISCSGPWNFGSTPVTLNSVYAFHLGLDTGVELVVNAQVSAIEPENDVEGSPAVSITAESTGTFTASIS</sequence>
<name>A0ABS5BRH6_9BACT</name>
<dbReference type="Proteomes" id="UP000676565">
    <property type="component" value="Unassembled WGS sequence"/>
</dbReference>
<evidence type="ECO:0000313" key="1">
    <source>
        <dbReference type="EMBL" id="MBP3956328.1"/>
    </source>
</evidence>
<reference evidence="1 2" key="1">
    <citation type="submission" date="2021-04" db="EMBL/GenBank/DDBJ databases">
        <authorList>
            <person name="Ivanova A."/>
        </authorList>
    </citation>
    <scope>NUCLEOTIDE SEQUENCE [LARGE SCALE GENOMIC DNA]</scope>
    <source>
        <strain evidence="1 2">G18</strain>
    </source>
</reference>
<evidence type="ECO:0000313" key="2">
    <source>
        <dbReference type="Proteomes" id="UP000676565"/>
    </source>
</evidence>
<dbReference type="EMBL" id="JAGKQQ010000001">
    <property type="protein sequence ID" value="MBP3956328.1"/>
    <property type="molecule type" value="Genomic_DNA"/>
</dbReference>
<keyword evidence="2" id="KW-1185">Reference proteome</keyword>
<comment type="caution">
    <text evidence="1">The sequence shown here is derived from an EMBL/GenBank/DDBJ whole genome shotgun (WGS) entry which is preliminary data.</text>
</comment>
<organism evidence="1 2">
    <name type="scientific">Gemmata palustris</name>
    <dbReference type="NCBI Taxonomy" id="2822762"/>
    <lineage>
        <taxon>Bacteria</taxon>
        <taxon>Pseudomonadati</taxon>
        <taxon>Planctomycetota</taxon>
        <taxon>Planctomycetia</taxon>
        <taxon>Gemmatales</taxon>
        <taxon>Gemmataceae</taxon>
        <taxon>Gemmata</taxon>
    </lineage>
</organism>
<dbReference type="RefSeq" id="WP_210654347.1">
    <property type="nucleotide sequence ID" value="NZ_JAGKQQ010000001.1"/>
</dbReference>